<dbReference type="Proteomes" id="UP000616151">
    <property type="component" value="Unassembled WGS sequence"/>
</dbReference>
<reference evidence="1" key="1">
    <citation type="submission" date="2021-01" db="EMBL/GenBank/DDBJ databases">
        <authorList>
            <person name="Sun Q."/>
        </authorList>
    </citation>
    <scope>NUCLEOTIDE SEQUENCE</scope>
    <source>
        <strain evidence="1">YIM B02566</strain>
    </source>
</reference>
<accession>A0ACC5R3S1</accession>
<sequence>MFDHLSIGVRNIEAARRFYDAALAPLGITCLYEGADYAAYGRDGEDDFSIHQGGEGWCPDPKVHIAFKAASRDTVEEFYRRGIDAGGSDDGAPAIRDEYAEDYFAAFLKDPDGQRIEAVCHIRQT</sequence>
<keyword evidence="2" id="KW-1185">Reference proteome</keyword>
<comment type="caution">
    <text evidence="1">The sequence shown here is derived from an EMBL/GenBank/DDBJ whole genome shotgun (WGS) entry which is preliminary data.</text>
</comment>
<protein>
    <submittedName>
        <fullName evidence="1">VOC family protein</fullName>
    </submittedName>
</protein>
<evidence type="ECO:0000313" key="2">
    <source>
        <dbReference type="Proteomes" id="UP000616151"/>
    </source>
</evidence>
<organism evidence="1 2">
    <name type="scientific">Taklimakanibacter albus</name>
    <dbReference type="NCBI Taxonomy" id="2800327"/>
    <lineage>
        <taxon>Bacteria</taxon>
        <taxon>Pseudomonadati</taxon>
        <taxon>Pseudomonadota</taxon>
        <taxon>Alphaproteobacteria</taxon>
        <taxon>Hyphomicrobiales</taxon>
        <taxon>Aestuariivirgaceae</taxon>
        <taxon>Taklimakanibacter</taxon>
    </lineage>
</organism>
<dbReference type="EMBL" id="JAENHL010000007">
    <property type="protein sequence ID" value="MBK1867227.1"/>
    <property type="molecule type" value="Genomic_DNA"/>
</dbReference>
<gene>
    <name evidence="1" type="ORF">JHL16_12795</name>
</gene>
<name>A0ACC5R3S1_9HYPH</name>
<proteinExistence type="predicted"/>
<evidence type="ECO:0000313" key="1">
    <source>
        <dbReference type="EMBL" id="MBK1867227.1"/>
    </source>
</evidence>